<evidence type="ECO:0000256" key="1">
    <source>
        <dbReference type="ARBA" id="ARBA00004948"/>
    </source>
</evidence>
<comment type="catalytic activity">
    <reaction evidence="4">
        <text>glycine + O2 + H2O = glyoxylate + H2O2 + NH4(+)</text>
        <dbReference type="Rhea" id="RHEA:11532"/>
        <dbReference type="ChEBI" id="CHEBI:15377"/>
        <dbReference type="ChEBI" id="CHEBI:15379"/>
        <dbReference type="ChEBI" id="CHEBI:16240"/>
        <dbReference type="ChEBI" id="CHEBI:28938"/>
        <dbReference type="ChEBI" id="CHEBI:36655"/>
        <dbReference type="ChEBI" id="CHEBI:57305"/>
        <dbReference type="EC" id="1.4.3.19"/>
    </reaction>
</comment>
<dbReference type="Proteomes" id="UP000182237">
    <property type="component" value="Chromosome I"/>
</dbReference>
<organism evidence="7 8">
    <name type="scientific">Corynebacterium timonense</name>
    <dbReference type="NCBI Taxonomy" id="441500"/>
    <lineage>
        <taxon>Bacteria</taxon>
        <taxon>Bacillati</taxon>
        <taxon>Actinomycetota</taxon>
        <taxon>Actinomycetes</taxon>
        <taxon>Mycobacteriales</taxon>
        <taxon>Corynebacteriaceae</taxon>
        <taxon>Corynebacterium</taxon>
    </lineage>
</organism>
<dbReference type="PANTHER" id="PTHR13847:SF289">
    <property type="entry name" value="GLYCINE OXIDASE"/>
    <property type="match status" value="1"/>
</dbReference>
<evidence type="ECO:0000313" key="7">
    <source>
        <dbReference type="EMBL" id="SDS35936.1"/>
    </source>
</evidence>
<dbReference type="Gene3D" id="3.50.50.60">
    <property type="entry name" value="FAD/NAD(P)-binding domain"/>
    <property type="match status" value="1"/>
</dbReference>
<dbReference type="GO" id="GO:0009229">
    <property type="term" value="P:thiamine diphosphate biosynthetic process"/>
    <property type="evidence" value="ECO:0007669"/>
    <property type="project" value="UniProtKB-UniPathway"/>
</dbReference>
<proteinExistence type="predicted"/>
<evidence type="ECO:0000256" key="3">
    <source>
        <dbReference type="ARBA" id="ARBA00023002"/>
    </source>
</evidence>
<dbReference type="EMBL" id="LT629765">
    <property type="protein sequence ID" value="SDS35936.1"/>
    <property type="molecule type" value="Genomic_DNA"/>
</dbReference>
<dbReference type="Gene3D" id="3.30.9.10">
    <property type="entry name" value="D-Amino Acid Oxidase, subunit A, domain 2"/>
    <property type="match status" value="1"/>
</dbReference>
<reference evidence="7 8" key="1">
    <citation type="submission" date="2016-10" db="EMBL/GenBank/DDBJ databases">
        <authorList>
            <person name="de Groot N.N."/>
        </authorList>
    </citation>
    <scope>NUCLEOTIDE SEQUENCE [LARGE SCALE GENOMIC DNA]</scope>
    <source>
        <strain evidence="7 8">DSM 45434</strain>
    </source>
</reference>
<gene>
    <name evidence="7" type="ORF">SAMN04488539_1516</name>
</gene>
<dbReference type="InterPro" id="IPR012727">
    <property type="entry name" value="Gly_oxidase_ThiO"/>
</dbReference>
<dbReference type="SUPFAM" id="SSF51905">
    <property type="entry name" value="FAD/NAD(P)-binding domain"/>
    <property type="match status" value="1"/>
</dbReference>
<dbReference type="PANTHER" id="PTHR13847">
    <property type="entry name" value="SARCOSINE DEHYDROGENASE-RELATED"/>
    <property type="match status" value="1"/>
</dbReference>
<evidence type="ECO:0000313" key="8">
    <source>
        <dbReference type="Proteomes" id="UP000182237"/>
    </source>
</evidence>
<feature type="domain" description="FAD dependent oxidoreductase" evidence="6">
    <location>
        <begin position="6"/>
        <end position="343"/>
    </location>
</feature>
<dbReference type="GO" id="GO:0005737">
    <property type="term" value="C:cytoplasm"/>
    <property type="evidence" value="ECO:0007669"/>
    <property type="project" value="TreeGrafter"/>
</dbReference>
<dbReference type="eggNOG" id="COG0665">
    <property type="taxonomic scope" value="Bacteria"/>
</dbReference>
<dbReference type="Pfam" id="PF01266">
    <property type="entry name" value="DAO"/>
    <property type="match status" value="1"/>
</dbReference>
<dbReference type="EC" id="1.4.3.19" evidence="5"/>
<evidence type="ECO:0000256" key="2">
    <source>
        <dbReference type="ARBA" id="ARBA00022977"/>
    </source>
</evidence>
<dbReference type="GO" id="GO:0050660">
    <property type="term" value="F:flavin adenine dinucleotide binding"/>
    <property type="evidence" value="ECO:0007669"/>
    <property type="project" value="InterPro"/>
</dbReference>
<sequence>MTGQLDVAVVGAGIIGLATALTLADRGHRVTVYDPAPLSGASHHAGGMLAPAAEVVYKQEPLFPLMRRAAEWYPELIDLTGTYSSAHTGYRIEGTLVVGRDRADREHLENLRAYQSAHGMSVEPLTMRRARSLEPALSPALAGAVRLPGDRQVQPRQFTQALYAACAAAGVRLVDEAVADVRDLPADQVVICAGLGARDITGWYEGERTPLKLRPVYGDVLQLRVPAHQFPLLNHVVRGFVESRPVYLIPRGDGTLTIGATSREDERPQPQAGGVHQLLRDAIEILPAIEDCDFIEATTGARPGTPDDLPYLGRVNDRVVVSTGYFRHGILLASVAARCGAELVEKRAPSLDLSACTVMRHA</sequence>
<name>A0A1H1RKA3_9CORY</name>
<evidence type="ECO:0000256" key="4">
    <source>
        <dbReference type="ARBA" id="ARBA00049872"/>
    </source>
</evidence>
<protein>
    <recommendedName>
        <fullName evidence="5">glycine oxidase</fullName>
        <ecNumber evidence="5">1.4.3.19</ecNumber>
    </recommendedName>
</protein>
<evidence type="ECO:0000256" key="5">
    <source>
        <dbReference type="ARBA" id="ARBA00050018"/>
    </source>
</evidence>
<dbReference type="GO" id="GO:0043799">
    <property type="term" value="F:glycine oxidase activity"/>
    <property type="evidence" value="ECO:0007669"/>
    <property type="project" value="UniProtKB-EC"/>
</dbReference>
<dbReference type="STRING" id="1203190.GCA_000312345_01675"/>
<keyword evidence="3" id="KW-0560">Oxidoreductase</keyword>
<dbReference type="UniPathway" id="UPA00060"/>
<dbReference type="InterPro" id="IPR006076">
    <property type="entry name" value="FAD-dep_OxRdtase"/>
</dbReference>
<dbReference type="InterPro" id="IPR036188">
    <property type="entry name" value="FAD/NAD-bd_sf"/>
</dbReference>
<dbReference type="NCBIfam" id="TIGR02352">
    <property type="entry name" value="thiamin_ThiO"/>
    <property type="match status" value="1"/>
</dbReference>
<comment type="pathway">
    <text evidence="1">Cofactor biosynthesis; thiamine diphosphate biosynthesis.</text>
</comment>
<evidence type="ECO:0000259" key="6">
    <source>
        <dbReference type="Pfam" id="PF01266"/>
    </source>
</evidence>
<accession>A0A1H1RKA3</accession>
<dbReference type="OrthoDB" id="3214401at2"/>
<dbReference type="RefSeq" id="WP_019194480.1">
    <property type="nucleotide sequence ID" value="NZ_LT629765.1"/>
</dbReference>
<keyword evidence="8" id="KW-1185">Reference proteome</keyword>
<keyword evidence="2" id="KW-0784">Thiamine biosynthesis</keyword>
<dbReference type="AlphaFoldDB" id="A0A1H1RKA3"/>
<dbReference type="GO" id="GO:0009228">
    <property type="term" value="P:thiamine biosynthetic process"/>
    <property type="evidence" value="ECO:0007669"/>
    <property type="project" value="UniProtKB-KW"/>
</dbReference>
<dbReference type="SUPFAM" id="SSF54373">
    <property type="entry name" value="FAD-linked reductases, C-terminal domain"/>
    <property type="match status" value="1"/>
</dbReference>